<evidence type="ECO:0000256" key="1">
    <source>
        <dbReference type="ARBA" id="ARBA00006678"/>
    </source>
</evidence>
<comment type="function">
    <text evidence="6">Phosphorolytic 3'-5' exoribonuclease that plays an important role in tRNA 3'-end maturation. Removes nucleotide residues following the 3'-CCA terminus of tRNAs; can also add nucleotides to the ends of RNA molecules by using nucleoside diphosphates as substrates, but this may not be physiologically important. Probably plays a role in initiation of 16S rRNA degradation (leading to ribosome degradation) during starvation.</text>
</comment>
<dbReference type="Pfam" id="PF01138">
    <property type="entry name" value="RNase_PH"/>
    <property type="match status" value="1"/>
</dbReference>
<feature type="binding site" evidence="6">
    <location>
        <position position="91"/>
    </location>
    <ligand>
        <name>phosphate</name>
        <dbReference type="ChEBI" id="CHEBI:43474"/>
        <note>substrate</note>
    </ligand>
</feature>
<dbReference type="HAMAP" id="MF_00564">
    <property type="entry name" value="RNase_PH"/>
    <property type="match status" value="1"/>
</dbReference>
<dbReference type="PANTHER" id="PTHR11953">
    <property type="entry name" value="EXOSOME COMPLEX COMPONENT"/>
    <property type="match status" value="1"/>
</dbReference>
<dbReference type="InterPro" id="IPR001247">
    <property type="entry name" value="ExoRNase_PH_dom1"/>
</dbReference>
<feature type="binding site" evidence="6">
    <location>
        <begin position="129"/>
        <end position="131"/>
    </location>
    <ligand>
        <name>phosphate</name>
        <dbReference type="ChEBI" id="CHEBI:43474"/>
        <note>substrate</note>
    </ligand>
</feature>
<dbReference type="Gene3D" id="3.30.230.70">
    <property type="entry name" value="GHMP Kinase, N-terminal domain"/>
    <property type="match status" value="1"/>
</dbReference>
<evidence type="ECO:0000256" key="2">
    <source>
        <dbReference type="ARBA" id="ARBA00022552"/>
    </source>
</evidence>
<dbReference type="Proteomes" id="UP001207930">
    <property type="component" value="Unassembled WGS sequence"/>
</dbReference>
<feature type="domain" description="Exoribonuclease phosphorolytic" evidence="8">
    <location>
        <begin position="163"/>
        <end position="229"/>
    </location>
</feature>
<evidence type="ECO:0000256" key="6">
    <source>
        <dbReference type="HAMAP-Rule" id="MF_00564"/>
    </source>
</evidence>
<dbReference type="EMBL" id="JAPDDS010000018">
    <property type="protein sequence ID" value="MCW1887486.1"/>
    <property type="molecule type" value="Genomic_DNA"/>
</dbReference>
<dbReference type="PROSITE" id="PS01277">
    <property type="entry name" value="RIBONUCLEASE_PH"/>
    <property type="match status" value="1"/>
</dbReference>
<dbReference type="InterPro" id="IPR020568">
    <property type="entry name" value="Ribosomal_Su5_D2-typ_SF"/>
</dbReference>
<keyword evidence="5" id="KW-0694">RNA-binding</keyword>
<evidence type="ECO:0000256" key="3">
    <source>
        <dbReference type="ARBA" id="ARBA00022555"/>
    </source>
</evidence>
<dbReference type="SUPFAM" id="SSF54211">
    <property type="entry name" value="Ribosomal protein S5 domain 2-like"/>
    <property type="match status" value="1"/>
</dbReference>
<evidence type="ECO:0000256" key="4">
    <source>
        <dbReference type="ARBA" id="ARBA00022694"/>
    </source>
</evidence>
<dbReference type="RefSeq" id="WP_264503441.1">
    <property type="nucleotide sequence ID" value="NZ_JAPDDS010000018.1"/>
</dbReference>
<organism evidence="9 10">
    <name type="scientific">Luteolibacter flavescens</name>
    <dbReference type="NCBI Taxonomy" id="1859460"/>
    <lineage>
        <taxon>Bacteria</taxon>
        <taxon>Pseudomonadati</taxon>
        <taxon>Verrucomicrobiota</taxon>
        <taxon>Verrucomicrobiia</taxon>
        <taxon>Verrucomicrobiales</taxon>
        <taxon>Verrucomicrobiaceae</taxon>
        <taxon>Luteolibacter</taxon>
    </lineage>
</organism>
<comment type="similarity">
    <text evidence="1 6">Belongs to the RNase PH family.</text>
</comment>
<name>A0ABT3FV54_9BACT</name>
<dbReference type="InterPro" id="IPR002381">
    <property type="entry name" value="RNase_PH_bac-type"/>
</dbReference>
<keyword evidence="2 6" id="KW-0698">rRNA processing</keyword>
<protein>
    <recommendedName>
        <fullName evidence="6">Ribonuclease PH</fullName>
        <shortName evidence="6">RNase PH</shortName>
        <ecNumber evidence="6">2.7.7.56</ecNumber>
    </recommendedName>
    <alternativeName>
        <fullName evidence="6">tRNA nucleotidyltransferase</fullName>
    </alternativeName>
</protein>
<evidence type="ECO:0000313" key="10">
    <source>
        <dbReference type="Proteomes" id="UP001207930"/>
    </source>
</evidence>
<dbReference type="InterPro" id="IPR050080">
    <property type="entry name" value="RNase_PH"/>
</dbReference>
<dbReference type="SUPFAM" id="SSF55666">
    <property type="entry name" value="Ribonuclease PH domain 2-like"/>
    <property type="match status" value="1"/>
</dbReference>
<dbReference type="InterPro" id="IPR018336">
    <property type="entry name" value="RNase_PH_CS"/>
</dbReference>
<evidence type="ECO:0000259" key="7">
    <source>
        <dbReference type="Pfam" id="PF01138"/>
    </source>
</evidence>
<evidence type="ECO:0000256" key="5">
    <source>
        <dbReference type="ARBA" id="ARBA00022884"/>
    </source>
</evidence>
<dbReference type="CDD" id="cd11362">
    <property type="entry name" value="RNase_PH_bact"/>
    <property type="match status" value="1"/>
</dbReference>
<dbReference type="InterPro" id="IPR036345">
    <property type="entry name" value="ExoRNase_PH_dom2_sf"/>
</dbReference>
<keyword evidence="3 6" id="KW-0820">tRNA-binding</keyword>
<accession>A0ABT3FV54</accession>
<keyword evidence="4 6" id="KW-0819">tRNA processing</keyword>
<dbReference type="PANTHER" id="PTHR11953:SF0">
    <property type="entry name" value="EXOSOME COMPLEX COMPONENT RRP41"/>
    <property type="match status" value="1"/>
</dbReference>
<dbReference type="InterPro" id="IPR027408">
    <property type="entry name" value="PNPase/RNase_PH_dom_sf"/>
</dbReference>
<keyword evidence="6" id="KW-0808">Transferase</keyword>
<comment type="caution">
    <text evidence="9">The sequence shown here is derived from an EMBL/GenBank/DDBJ whole genome shotgun (WGS) entry which is preliminary data.</text>
</comment>
<dbReference type="Pfam" id="PF03725">
    <property type="entry name" value="RNase_PH_C"/>
    <property type="match status" value="1"/>
</dbReference>
<dbReference type="EC" id="2.7.7.56" evidence="6"/>
<comment type="catalytic activity">
    <reaction evidence="6">
        <text>tRNA(n+1) + phosphate = tRNA(n) + a ribonucleoside 5'-diphosphate</text>
        <dbReference type="Rhea" id="RHEA:10628"/>
        <dbReference type="Rhea" id="RHEA-COMP:17343"/>
        <dbReference type="Rhea" id="RHEA-COMP:17344"/>
        <dbReference type="ChEBI" id="CHEBI:43474"/>
        <dbReference type="ChEBI" id="CHEBI:57930"/>
        <dbReference type="ChEBI" id="CHEBI:173114"/>
        <dbReference type="EC" id="2.7.7.56"/>
    </reaction>
</comment>
<proteinExistence type="inferred from homology"/>
<comment type="subunit">
    <text evidence="6">Homohexameric ring arranged as a trimer of dimers.</text>
</comment>
<keyword evidence="10" id="KW-1185">Reference proteome</keyword>
<keyword evidence="6" id="KW-0548">Nucleotidyltransferase</keyword>
<reference evidence="9 10" key="1">
    <citation type="submission" date="2022-10" db="EMBL/GenBank/DDBJ databases">
        <title>Luteolibacter flavescens strain MCCC 1K03193, whole genome shotgun sequencing project.</title>
        <authorList>
            <person name="Zhao G."/>
            <person name="Shen L."/>
        </authorList>
    </citation>
    <scope>NUCLEOTIDE SEQUENCE [LARGE SCALE GENOMIC DNA]</scope>
    <source>
        <strain evidence="9 10">MCCC 1K03193</strain>
    </source>
</reference>
<gene>
    <name evidence="6 9" type="primary">rph</name>
    <name evidence="9" type="ORF">OKA04_22310</name>
</gene>
<evidence type="ECO:0000313" key="9">
    <source>
        <dbReference type="EMBL" id="MCW1887486.1"/>
    </source>
</evidence>
<sequence>MSSARHDGRQPDQLRPISFIPHVAPHAAGSVLVSFGNTRVICAATIDEDVPRWMKMQRVEGGWLTAEYSMLPYSTLERKDRDISRGKLDGRSSEIQRLIGRALRAVTDLSKLGQRTIWIDCDVLQADGGTRTASITGGCVALAIALNKLMSAGKLKTFPLTKLVSAISAGVVNGQPVLDLDYIEDKGASVDFNVVTTETGEFVEVQGSGEEAVFTGAEMSAMLELATKGSAELVALQKKAILEADRPSGDALASLAATFGR</sequence>
<feature type="domain" description="Exoribonuclease phosphorolytic" evidence="7">
    <location>
        <begin position="13"/>
        <end position="145"/>
    </location>
</feature>
<evidence type="ECO:0000259" key="8">
    <source>
        <dbReference type="Pfam" id="PF03725"/>
    </source>
</evidence>
<dbReference type="NCBIfam" id="TIGR01966">
    <property type="entry name" value="RNasePH"/>
    <property type="match status" value="1"/>
</dbReference>
<dbReference type="InterPro" id="IPR015847">
    <property type="entry name" value="ExoRNase_PH_dom2"/>
</dbReference>